<geneLocation type="plasmid" evidence="3">
    <name>pcme4a9i</name>
</geneLocation>
<dbReference type="KEGG" id="cman:A9D14_17375"/>
<accession>A0A1Z1FH76</accession>
<keyword evidence="3" id="KW-1185">Reference proteome</keyword>
<sequence>MKRGLGSGTLLPRAALAQPSALALMLLDPVEFDRAATTGKPSRDHSAPGQWFVMGGDPTPSAGTELPRDERTAFIAPIHPRMGARTLNACGPVEFHLYNDGGHGFGFGRRGSALAGWIHDFTSWLQVQPQPGAGDVVNFKCR</sequence>
<feature type="region of interest" description="Disordered" evidence="1">
    <location>
        <begin position="36"/>
        <end position="65"/>
    </location>
</feature>
<proteinExistence type="predicted"/>
<name>A0A1Z1FH76_9SPHN</name>
<dbReference type="STRING" id="450378.GCA_001661675_03492"/>
<evidence type="ECO:0000313" key="3">
    <source>
        <dbReference type="Proteomes" id="UP000195807"/>
    </source>
</evidence>
<reference evidence="2 3" key="1">
    <citation type="submission" date="2017-01" db="EMBL/GenBank/DDBJ databases">
        <title>Complete genome sequence of esterase-producing bacterium Croceicoccus marinus E4A9.</title>
        <authorList>
            <person name="Wu Y.-H."/>
            <person name="Cheng H."/>
            <person name="Xu L."/>
            <person name="Huo Y.-Y."/>
            <person name="Wang C.-S."/>
            <person name="Xu X.-W."/>
        </authorList>
    </citation>
    <scope>NUCLEOTIDE SEQUENCE [LARGE SCALE GENOMIC DNA]</scope>
    <source>
        <strain evidence="2 3">E4A9</strain>
        <plasmid evidence="3">Plasmid pcme4a9i</plasmid>
    </source>
</reference>
<evidence type="ECO:0000313" key="2">
    <source>
        <dbReference type="EMBL" id="ARU18070.1"/>
    </source>
</evidence>
<evidence type="ECO:0000256" key="1">
    <source>
        <dbReference type="SAM" id="MobiDB-lite"/>
    </source>
</evidence>
<dbReference type="EMBL" id="CP019603">
    <property type="protein sequence ID" value="ARU18070.1"/>
    <property type="molecule type" value="Genomic_DNA"/>
</dbReference>
<organism evidence="2 3">
    <name type="scientific">Croceicoccus marinus</name>
    <dbReference type="NCBI Taxonomy" id="450378"/>
    <lineage>
        <taxon>Bacteria</taxon>
        <taxon>Pseudomonadati</taxon>
        <taxon>Pseudomonadota</taxon>
        <taxon>Alphaproteobacteria</taxon>
        <taxon>Sphingomonadales</taxon>
        <taxon>Erythrobacteraceae</taxon>
        <taxon>Croceicoccus</taxon>
    </lineage>
</organism>
<keyword evidence="2" id="KW-0614">Plasmid</keyword>
<gene>
    <name evidence="2" type="ORF">A9D14_17375</name>
</gene>
<dbReference type="AlphaFoldDB" id="A0A1Z1FH76"/>
<dbReference type="Proteomes" id="UP000195807">
    <property type="component" value="Plasmid pCME4A9I"/>
</dbReference>
<protein>
    <submittedName>
        <fullName evidence="2">Uncharacterized protein</fullName>
    </submittedName>
</protein>